<reference evidence="5" key="1">
    <citation type="submission" date="2021-02" db="EMBL/GenBank/DDBJ databases">
        <authorList>
            <person name="Nowell W R."/>
        </authorList>
    </citation>
    <scope>NUCLEOTIDE SEQUENCE</scope>
</reference>
<dbReference type="EMBL" id="CAJNOQ010027084">
    <property type="protein sequence ID" value="CAF1550771.1"/>
    <property type="molecule type" value="Genomic_DNA"/>
</dbReference>
<protein>
    <submittedName>
        <fullName evidence="5">Uncharacterized protein</fullName>
    </submittedName>
</protein>
<dbReference type="Proteomes" id="UP000681722">
    <property type="component" value="Unassembled WGS sequence"/>
</dbReference>
<comment type="caution">
    <text evidence="5">The sequence shown here is derived from an EMBL/GenBank/DDBJ whole genome shotgun (WGS) entry which is preliminary data.</text>
</comment>
<feature type="signal peptide" evidence="3">
    <location>
        <begin position="1"/>
        <end position="21"/>
    </location>
</feature>
<dbReference type="OrthoDB" id="1730117at2759"/>
<dbReference type="GO" id="GO:0005886">
    <property type="term" value="C:plasma membrane"/>
    <property type="evidence" value="ECO:0007669"/>
    <property type="project" value="TreeGrafter"/>
</dbReference>
<feature type="transmembrane region" description="Helical" evidence="2">
    <location>
        <begin position="110"/>
        <end position="129"/>
    </location>
</feature>
<dbReference type="Proteomes" id="UP000663829">
    <property type="component" value="Unassembled WGS sequence"/>
</dbReference>
<evidence type="ECO:0000313" key="8">
    <source>
        <dbReference type="Proteomes" id="UP000663829"/>
    </source>
</evidence>
<evidence type="ECO:0000313" key="6">
    <source>
        <dbReference type="EMBL" id="CAF4255079.1"/>
    </source>
</evidence>
<evidence type="ECO:0000256" key="3">
    <source>
        <dbReference type="SAM" id="SignalP"/>
    </source>
</evidence>
<dbReference type="GO" id="GO:0008643">
    <property type="term" value="P:carbohydrate transport"/>
    <property type="evidence" value="ECO:0007669"/>
    <property type="project" value="InterPro"/>
</dbReference>
<evidence type="ECO:0000256" key="1">
    <source>
        <dbReference type="ARBA" id="ARBA00008335"/>
    </source>
</evidence>
<keyword evidence="3" id="KW-0732">Signal</keyword>
<dbReference type="AlphaFoldDB" id="A0A815WZ43"/>
<comment type="similarity">
    <text evidence="1">Belongs to the major facilitator superfamily.</text>
</comment>
<feature type="chain" id="PRO_5036229191" evidence="3">
    <location>
        <begin position="22"/>
        <end position="200"/>
    </location>
</feature>
<dbReference type="InterPro" id="IPR036259">
    <property type="entry name" value="MFS_trans_sf"/>
</dbReference>
<evidence type="ECO:0000256" key="2">
    <source>
        <dbReference type="SAM" id="Phobius"/>
    </source>
</evidence>
<dbReference type="Proteomes" id="UP000682733">
    <property type="component" value="Unassembled WGS sequence"/>
</dbReference>
<dbReference type="Gene3D" id="1.20.1250.20">
    <property type="entry name" value="MFS general substrate transporter like domains"/>
    <property type="match status" value="1"/>
</dbReference>
<dbReference type="InterPro" id="IPR039672">
    <property type="entry name" value="MFS_2"/>
</dbReference>
<dbReference type="PANTHER" id="PTHR11328:SF28">
    <property type="entry name" value="MAJOR FACILITATOR SUPERFAMILY DOMAIN-CONTAINING PROTEIN 12"/>
    <property type="match status" value="1"/>
</dbReference>
<feature type="transmembrane region" description="Helical" evidence="2">
    <location>
        <begin position="27"/>
        <end position="49"/>
    </location>
</feature>
<proteinExistence type="inferred from homology"/>
<feature type="non-terminal residue" evidence="5">
    <location>
        <position position="1"/>
    </location>
</feature>
<feature type="transmembrane region" description="Helical" evidence="2">
    <location>
        <begin position="70"/>
        <end position="90"/>
    </location>
</feature>
<name>A0A815WZ43_9BILA</name>
<dbReference type="PANTHER" id="PTHR11328">
    <property type="entry name" value="MAJOR FACILITATOR SUPERFAMILY DOMAIN-CONTAINING PROTEIN"/>
    <property type="match status" value="1"/>
</dbReference>
<dbReference type="EMBL" id="CAJOBC010092763">
    <property type="protein sequence ID" value="CAF4411796.1"/>
    <property type="molecule type" value="Genomic_DNA"/>
</dbReference>
<accession>A0A815WZ43</accession>
<keyword evidence="2" id="KW-0812">Transmembrane</keyword>
<dbReference type="EMBL" id="CAJOBA010052467">
    <property type="protein sequence ID" value="CAF4255079.1"/>
    <property type="molecule type" value="Genomic_DNA"/>
</dbReference>
<keyword evidence="2" id="KW-1133">Transmembrane helix</keyword>
<evidence type="ECO:0000313" key="7">
    <source>
        <dbReference type="EMBL" id="CAF4411796.1"/>
    </source>
</evidence>
<dbReference type="GO" id="GO:0015293">
    <property type="term" value="F:symporter activity"/>
    <property type="evidence" value="ECO:0007669"/>
    <property type="project" value="InterPro"/>
</dbReference>
<dbReference type="EMBL" id="CAJNOK010030604">
    <property type="protein sequence ID" value="CAF1461995.1"/>
    <property type="molecule type" value="Genomic_DNA"/>
</dbReference>
<feature type="non-terminal residue" evidence="5">
    <location>
        <position position="200"/>
    </location>
</feature>
<sequence>VICVICSFPFCFNLCVHCSQADYWSQFIYYASFIIIFQFGWACSQIAHLAMINELTHVDGERVQLNSFRYAWTVISNIFVYACTWLLLGMNTNGAQTNNITREDAPVFRNLTYIVLGFGLSCSIFFHIASRERPREANWELSRSLSSTQSLVVKMSWKDFLKERQFYQVTFIWMCTRVVLNTSQVYLPLYIIDTIATLSR</sequence>
<evidence type="ECO:0000313" key="4">
    <source>
        <dbReference type="EMBL" id="CAF1461995.1"/>
    </source>
</evidence>
<dbReference type="Pfam" id="PF13347">
    <property type="entry name" value="MFS_2"/>
    <property type="match status" value="1"/>
</dbReference>
<keyword evidence="8" id="KW-1185">Reference proteome</keyword>
<evidence type="ECO:0000313" key="5">
    <source>
        <dbReference type="EMBL" id="CAF1550771.1"/>
    </source>
</evidence>
<dbReference type="Proteomes" id="UP000677228">
    <property type="component" value="Unassembled WGS sequence"/>
</dbReference>
<gene>
    <name evidence="5" type="ORF">GPM918_LOCUS39193</name>
    <name evidence="4" type="ORF">OVA965_LOCUS35280</name>
    <name evidence="7" type="ORF">SRO942_LOCUS40051</name>
    <name evidence="6" type="ORF">TMI583_LOCUS36239</name>
</gene>
<dbReference type="SUPFAM" id="SSF103473">
    <property type="entry name" value="MFS general substrate transporter"/>
    <property type="match status" value="1"/>
</dbReference>
<keyword evidence="2" id="KW-0472">Membrane</keyword>
<organism evidence="5 8">
    <name type="scientific">Didymodactylos carnosus</name>
    <dbReference type="NCBI Taxonomy" id="1234261"/>
    <lineage>
        <taxon>Eukaryota</taxon>
        <taxon>Metazoa</taxon>
        <taxon>Spiralia</taxon>
        <taxon>Gnathifera</taxon>
        <taxon>Rotifera</taxon>
        <taxon>Eurotatoria</taxon>
        <taxon>Bdelloidea</taxon>
        <taxon>Philodinida</taxon>
        <taxon>Philodinidae</taxon>
        <taxon>Didymodactylos</taxon>
    </lineage>
</organism>